<keyword evidence="5 9" id="KW-0169">Cobalamin biosynthesis</keyword>
<keyword evidence="8 9" id="KW-0472">Membrane</keyword>
<feature type="transmembrane region" description="Helical" evidence="9">
    <location>
        <begin position="326"/>
        <end position="346"/>
    </location>
</feature>
<evidence type="ECO:0000313" key="11">
    <source>
        <dbReference type="Proteomes" id="UP000002985"/>
    </source>
</evidence>
<dbReference type="GO" id="GO:0048472">
    <property type="term" value="F:threonine-phosphate decarboxylase activity"/>
    <property type="evidence" value="ECO:0007669"/>
    <property type="project" value="InterPro"/>
</dbReference>
<dbReference type="HAMAP" id="MF_00024">
    <property type="entry name" value="CobD_CbiB"/>
    <property type="match status" value="1"/>
</dbReference>
<keyword evidence="7 9" id="KW-1133">Transmembrane helix</keyword>
<dbReference type="Pfam" id="PF03186">
    <property type="entry name" value="CobD_Cbib"/>
    <property type="match status" value="1"/>
</dbReference>
<dbReference type="PANTHER" id="PTHR34308:SF1">
    <property type="entry name" value="COBALAMIN BIOSYNTHESIS PROTEIN CBIB"/>
    <property type="match status" value="1"/>
</dbReference>
<dbReference type="AlphaFoldDB" id="I3IMM2"/>
<organism evidence="10 11">
    <name type="scientific">Candidatus Jettenia caeni</name>
    <dbReference type="NCBI Taxonomy" id="247490"/>
    <lineage>
        <taxon>Bacteria</taxon>
        <taxon>Pseudomonadati</taxon>
        <taxon>Planctomycetota</taxon>
        <taxon>Candidatus Brocadiia</taxon>
        <taxon>Candidatus Brocadiales</taxon>
        <taxon>Candidatus Brocadiaceae</taxon>
        <taxon>Candidatus Jettenia</taxon>
    </lineage>
</organism>
<keyword evidence="4 9" id="KW-1003">Cell membrane</keyword>
<evidence type="ECO:0000256" key="8">
    <source>
        <dbReference type="ARBA" id="ARBA00023136"/>
    </source>
</evidence>
<comment type="function">
    <text evidence="9">Converts cobyric acid to cobinamide by the addition of aminopropanol on the F carboxylic group.</text>
</comment>
<feature type="transmembrane region" description="Helical" evidence="9">
    <location>
        <begin position="106"/>
        <end position="129"/>
    </location>
</feature>
<evidence type="ECO:0000256" key="9">
    <source>
        <dbReference type="HAMAP-Rule" id="MF_00024"/>
    </source>
</evidence>
<evidence type="ECO:0000256" key="7">
    <source>
        <dbReference type="ARBA" id="ARBA00022989"/>
    </source>
</evidence>
<sequence length="347" mass="38302">MVLICVNLCPTAEFNYHISIFILRFLILPTITLIQITVAYILDLLIGDPQWAYHPIRLIGKLIESVECILRRLSIPERIAGIFLTTIIVTVTYLTTYAVIRVSGQWYYVCEIMTGTVVIYFAISIRSLADEAKKVMTFLKENDLIQARKALSQIVGRDTAYLNEEQIIRACVETVAESSVDGILSPLFYSFAGGPGAAMAYKAVSTLDSMVGHKDERYIRFGWASARLDDVANYIPARISGVLIPIASFLCGYGLRKSLRIAFRDGRKHQSPNSGIPEAAMAGALRVQLGGPSTYQGEVIKKPFIGDVQNRLTLESIGMAITIMQVASLLFLTCGIGVVVCLKWAFS</sequence>
<evidence type="ECO:0000256" key="2">
    <source>
        <dbReference type="ARBA" id="ARBA00004953"/>
    </source>
</evidence>
<keyword evidence="6 9" id="KW-0812">Transmembrane</keyword>
<name>I3IMM2_9BACT</name>
<keyword evidence="11" id="KW-1185">Reference proteome</keyword>
<comment type="pathway">
    <text evidence="2 9">Cofactor biosynthesis; adenosylcobalamin biosynthesis.</text>
</comment>
<dbReference type="EMBL" id="BAFH01000003">
    <property type="protein sequence ID" value="GAB62967.1"/>
    <property type="molecule type" value="Genomic_DNA"/>
</dbReference>
<reference evidence="10 11" key="1">
    <citation type="journal article" date="2012" name="FEBS Lett.">
        <title>Anammox organism KSU-1 expresses a NirK-type copper-containing nitrite reductase instead of a NirS-type with cytochrome cd1.</title>
        <authorList>
            <person name="Hira D."/>
            <person name="Toh H."/>
            <person name="Migita C.T."/>
            <person name="Okubo H."/>
            <person name="Nishiyama T."/>
            <person name="Hattori M."/>
            <person name="Furukawa K."/>
            <person name="Fujii T."/>
        </authorList>
    </citation>
    <scope>NUCLEOTIDE SEQUENCE [LARGE SCALE GENOMIC DNA]</scope>
</reference>
<comment type="similarity">
    <text evidence="3 9">Belongs to the CobD/CbiB family.</text>
</comment>
<protein>
    <recommendedName>
        <fullName evidence="9">Cobalamin biosynthesis protein CobD</fullName>
    </recommendedName>
</protein>
<dbReference type="GO" id="GO:0015420">
    <property type="term" value="F:ABC-type vitamin B12 transporter activity"/>
    <property type="evidence" value="ECO:0007669"/>
    <property type="project" value="UniProtKB-UniRule"/>
</dbReference>
<dbReference type="STRING" id="247490.KSU1_C1371"/>
<accession>I3IMM2</accession>
<evidence type="ECO:0000256" key="4">
    <source>
        <dbReference type="ARBA" id="ARBA00022475"/>
    </source>
</evidence>
<dbReference type="NCBIfam" id="TIGR00380">
    <property type="entry name" value="cobal_cbiB"/>
    <property type="match status" value="1"/>
</dbReference>
<evidence type="ECO:0000256" key="3">
    <source>
        <dbReference type="ARBA" id="ARBA00006263"/>
    </source>
</evidence>
<evidence type="ECO:0000256" key="1">
    <source>
        <dbReference type="ARBA" id="ARBA00004651"/>
    </source>
</evidence>
<dbReference type="UniPathway" id="UPA00148"/>
<comment type="caution">
    <text evidence="10">The sequence shown here is derived from an EMBL/GenBank/DDBJ whole genome shotgun (WGS) entry which is preliminary data.</text>
</comment>
<gene>
    <name evidence="9" type="primary">cobD</name>
    <name evidence="10" type="ORF">KSU1_C1371</name>
</gene>
<dbReference type="GO" id="GO:0005886">
    <property type="term" value="C:plasma membrane"/>
    <property type="evidence" value="ECO:0007669"/>
    <property type="project" value="UniProtKB-SubCell"/>
</dbReference>
<evidence type="ECO:0000313" key="10">
    <source>
        <dbReference type="EMBL" id="GAB62967.1"/>
    </source>
</evidence>
<dbReference type="GO" id="GO:0009236">
    <property type="term" value="P:cobalamin biosynthetic process"/>
    <property type="evidence" value="ECO:0007669"/>
    <property type="project" value="UniProtKB-UniRule"/>
</dbReference>
<evidence type="ECO:0000256" key="6">
    <source>
        <dbReference type="ARBA" id="ARBA00022692"/>
    </source>
</evidence>
<comment type="subcellular location">
    <subcellularLocation>
        <location evidence="1 9">Cell membrane</location>
        <topology evidence="1 9">Multi-pass membrane protein</topology>
    </subcellularLocation>
</comment>
<dbReference type="PANTHER" id="PTHR34308">
    <property type="entry name" value="COBALAMIN BIOSYNTHESIS PROTEIN CBIB"/>
    <property type="match status" value="1"/>
</dbReference>
<comment type="caution">
    <text evidence="9">Lacks conserved residue(s) required for the propagation of feature annotation.</text>
</comment>
<feature type="transmembrane region" description="Helical" evidence="9">
    <location>
        <begin position="79"/>
        <end position="100"/>
    </location>
</feature>
<dbReference type="InterPro" id="IPR004485">
    <property type="entry name" value="Cobalamin_biosynth_CobD/CbiB"/>
</dbReference>
<dbReference type="eggNOG" id="COG1270">
    <property type="taxonomic scope" value="Bacteria"/>
</dbReference>
<dbReference type="Proteomes" id="UP000002985">
    <property type="component" value="Unassembled WGS sequence"/>
</dbReference>
<proteinExistence type="inferred from homology"/>
<evidence type="ECO:0000256" key="5">
    <source>
        <dbReference type="ARBA" id="ARBA00022573"/>
    </source>
</evidence>
<feature type="transmembrane region" description="Helical" evidence="9">
    <location>
        <begin position="20"/>
        <end position="42"/>
    </location>
</feature>